<evidence type="ECO:0000256" key="2">
    <source>
        <dbReference type="SAM" id="Phobius"/>
    </source>
</evidence>
<dbReference type="PANTHER" id="PTHR36089">
    <property type="entry name" value="CHITIN SYNTHASE 3 COMPLEX PROTEIN CSI2-RELATED"/>
    <property type="match status" value="1"/>
</dbReference>
<dbReference type="PANTHER" id="PTHR36089:SF1">
    <property type="entry name" value="CHITIN SYNTHASE 3 COMPLEX PROTEIN CSI2-RELATED"/>
    <property type="match status" value="1"/>
</dbReference>
<keyword evidence="2" id="KW-0472">Membrane</keyword>
<dbReference type="InterPro" id="IPR051009">
    <property type="entry name" value="PRM"/>
</dbReference>
<sequence>MSFVTSTIMGSITQFKRDDMPSATTGDDGSETGMPSADTGMPSISSSSELISTPSVTVPANNHNPYIYRESRLTGTVFIAVGSVVGAIILAFVLFHLIRSIRASMQAKKSSSGEKSMYENYNRNRLYSNSIGLSSTNFLNTEYQGSVAKIPLMSSKSLYDGSQAGDTSTLHMGESQYATSHHDLTNMFISPTKEVMSHSRTKSQPNILAGSSMSLRNEPSPAINRHSQLIPNMYLSPAVNNSEYSLLEHAAGMSGKSSSNSPENSPRGRQKKKTVPSMYLDDLIDK</sequence>
<accession>A0A2P7YXQ4</accession>
<dbReference type="OrthoDB" id="4065319at2759"/>
<evidence type="ECO:0000313" key="4">
    <source>
        <dbReference type="Proteomes" id="UP000241107"/>
    </source>
</evidence>
<reference evidence="3 4" key="1">
    <citation type="submission" date="2018-03" db="EMBL/GenBank/DDBJ databases">
        <title>Candida pseudohaemulonii genome assembly and annotation.</title>
        <authorList>
            <person name="Munoz J.F."/>
            <person name="Gade L.G."/>
            <person name="Chow N.A."/>
            <person name="Litvintseva A.P."/>
            <person name="Loparev V.N."/>
            <person name="Cuomo C.A."/>
        </authorList>
    </citation>
    <scope>NUCLEOTIDE SEQUENCE [LARGE SCALE GENOMIC DNA]</scope>
    <source>
        <strain evidence="3 4">B12108</strain>
    </source>
</reference>
<keyword evidence="2" id="KW-1133">Transmembrane helix</keyword>
<keyword evidence="2" id="KW-0812">Transmembrane</keyword>
<dbReference type="STRING" id="418784.A0A2P7YXQ4"/>
<protein>
    <submittedName>
        <fullName evidence="3">Uncharacterized protein</fullName>
    </submittedName>
</protein>
<comment type="caution">
    <text evidence="3">The sequence shown here is derived from an EMBL/GenBank/DDBJ whole genome shotgun (WGS) entry which is preliminary data.</text>
</comment>
<dbReference type="AlphaFoldDB" id="A0A2P7YXQ4"/>
<dbReference type="GO" id="GO:0005935">
    <property type="term" value="C:cellular bud neck"/>
    <property type="evidence" value="ECO:0007669"/>
    <property type="project" value="TreeGrafter"/>
</dbReference>
<keyword evidence="4" id="KW-1185">Reference proteome</keyword>
<feature type="compositionally biased region" description="Low complexity" evidence="1">
    <location>
        <begin position="254"/>
        <end position="267"/>
    </location>
</feature>
<dbReference type="EMBL" id="PYFQ01000001">
    <property type="protein sequence ID" value="PSK40734.1"/>
    <property type="molecule type" value="Genomic_DNA"/>
</dbReference>
<dbReference type="VEuPathDB" id="FungiDB:C7M61_000386"/>
<dbReference type="RefSeq" id="XP_024715433.1">
    <property type="nucleotide sequence ID" value="XM_024855834.1"/>
</dbReference>
<evidence type="ECO:0000313" key="3">
    <source>
        <dbReference type="EMBL" id="PSK40734.1"/>
    </source>
</evidence>
<dbReference type="Proteomes" id="UP000241107">
    <property type="component" value="Unassembled WGS sequence"/>
</dbReference>
<feature type="transmembrane region" description="Helical" evidence="2">
    <location>
        <begin position="77"/>
        <end position="98"/>
    </location>
</feature>
<proteinExistence type="predicted"/>
<organism evidence="3 4">
    <name type="scientific">Candidozyma pseudohaemuli</name>
    <dbReference type="NCBI Taxonomy" id="418784"/>
    <lineage>
        <taxon>Eukaryota</taxon>
        <taxon>Fungi</taxon>
        <taxon>Dikarya</taxon>
        <taxon>Ascomycota</taxon>
        <taxon>Saccharomycotina</taxon>
        <taxon>Pichiomycetes</taxon>
        <taxon>Metschnikowiaceae</taxon>
        <taxon>Candidozyma</taxon>
    </lineage>
</organism>
<dbReference type="GO" id="GO:0000324">
    <property type="term" value="C:fungal-type vacuole"/>
    <property type="evidence" value="ECO:0007669"/>
    <property type="project" value="TreeGrafter"/>
</dbReference>
<name>A0A2P7YXQ4_9ASCO</name>
<gene>
    <name evidence="3" type="ORF">C7M61_000386</name>
</gene>
<dbReference type="GeneID" id="36563779"/>
<feature type="region of interest" description="Disordered" evidence="1">
    <location>
        <begin position="15"/>
        <end position="49"/>
    </location>
</feature>
<feature type="region of interest" description="Disordered" evidence="1">
    <location>
        <begin position="250"/>
        <end position="286"/>
    </location>
</feature>
<evidence type="ECO:0000256" key="1">
    <source>
        <dbReference type="SAM" id="MobiDB-lite"/>
    </source>
</evidence>